<keyword evidence="1" id="KW-0175">Coiled coil</keyword>
<reference evidence="3 4" key="1">
    <citation type="journal article" date="2017" name="ISME J.">
        <title>Potential for microbial H2 and metal transformations associated with novel bacteria and archaea in deep terrestrial subsurface sediments.</title>
        <authorList>
            <person name="Hernsdorf A.W."/>
            <person name="Amano Y."/>
            <person name="Miyakawa K."/>
            <person name="Ise K."/>
            <person name="Suzuki Y."/>
            <person name="Anantharaman K."/>
            <person name="Probst A."/>
            <person name="Burstein D."/>
            <person name="Thomas B.C."/>
            <person name="Banfield J.F."/>
        </authorList>
    </citation>
    <scope>NUCLEOTIDE SEQUENCE [LARGE SCALE GENOMIC DNA]</scope>
    <source>
        <strain evidence="3">HGW-Kuenenbacteria-1</strain>
    </source>
</reference>
<keyword evidence="2" id="KW-1133">Transmembrane helix</keyword>
<evidence type="ECO:0008006" key="5">
    <source>
        <dbReference type="Google" id="ProtNLM"/>
    </source>
</evidence>
<dbReference type="Proteomes" id="UP000233414">
    <property type="component" value="Unassembled WGS sequence"/>
</dbReference>
<dbReference type="EMBL" id="PGYQ01000001">
    <property type="protein sequence ID" value="PKL72691.1"/>
    <property type="molecule type" value="Genomic_DNA"/>
</dbReference>
<dbReference type="InterPro" id="IPR007060">
    <property type="entry name" value="FtsL/DivIC"/>
</dbReference>
<evidence type="ECO:0000313" key="4">
    <source>
        <dbReference type="Proteomes" id="UP000233414"/>
    </source>
</evidence>
<feature type="coiled-coil region" evidence="1">
    <location>
        <begin position="40"/>
        <end position="74"/>
    </location>
</feature>
<evidence type="ECO:0000256" key="1">
    <source>
        <dbReference type="SAM" id="Coils"/>
    </source>
</evidence>
<proteinExistence type="predicted"/>
<gene>
    <name evidence="3" type="ORF">CVV26_00275</name>
</gene>
<keyword evidence="2" id="KW-0472">Membrane</keyword>
<sequence length="138" mass="16824">MIKNKILFWKNLFFSPLFLFLGIIILTSYFFSVGKETYKHYKINKEIEGLKQEIKNLEEKKIQSKELIQYLKTESFQERQARLELGMKKQDEDVVILPTIIPKEIEEKNEFVNIDFERNKKDDQKIINPIKWWKYFLK</sequence>
<organism evidence="3 4">
    <name type="scientific">Candidatus Kuenenbacteria bacterium HGW-Kuenenbacteria-1</name>
    <dbReference type="NCBI Taxonomy" id="2013812"/>
    <lineage>
        <taxon>Bacteria</taxon>
        <taxon>Candidatus Kueneniibacteriota</taxon>
    </lineage>
</organism>
<dbReference type="AlphaFoldDB" id="A0A2N1UP66"/>
<comment type="caution">
    <text evidence="3">The sequence shown here is derived from an EMBL/GenBank/DDBJ whole genome shotgun (WGS) entry which is preliminary data.</text>
</comment>
<evidence type="ECO:0000256" key="2">
    <source>
        <dbReference type="SAM" id="Phobius"/>
    </source>
</evidence>
<dbReference type="Pfam" id="PF04977">
    <property type="entry name" value="DivIC"/>
    <property type="match status" value="1"/>
</dbReference>
<feature type="transmembrane region" description="Helical" evidence="2">
    <location>
        <begin position="12"/>
        <end position="31"/>
    </location>
</feature>
<name>A0A2N1UP66_9BACT</name>
<accession>A0A2N1UP66</accession>
<evidence type="ECO:0000313" key="3">
    <source>
        <dbReference type="EMBL" id="PKL72691.1"/>
    </source>
</evidence>
<protein>
    <recommendedName>
        <fullName evidence="5">Septum formation initiator</fullName>
    </recommendedName>
</protein>
<keyword evidence="2" id="KW-0812">Transmembrane</keyword>